<feature type="region of interest" description="Disordered" evidence="1">
    <location>
        <begin position="67"/>
        <end position="135"/>
    </location>
</feature>
<sequence>MKASILFYSVLIGLASSHPAKILARQGPPGATEGEVEQVIGDGYKRYGPSGFDYALTKKPIEAGFSNNGKDIGSLPESQGDGRIPTANRPSTIPFNPDPNRPSSNGQPLSNEGDGRIPSKNRPSTVQFNPDPNQRLMSNLRTTCLKRGLGLCGQPTQAIKSSSTWKSLQAASSRRVRITGSQGGKIAAFTALAPYAHDVLDTVKSWDNAIAASVKWFEDSMASLEEYIGGPQVPEIHGNELKLRMICWFRGVQRHKNAVDEACDRLREKDRLEEVEKNRPQKGIEMVQGLNQVIKTCEYAVDNPPLDGKILADLAERCNDLLGEAFQVEGWAKTLEQNKPVEKPPFIACALFDKFFFQNASPKKQKAGSKGVEETNKAEIWLPPWFKGPARAWGDYIDPSDDDCDPTYAPYEECARLRYDAQEQKTWDELGWVDA</sequence>
<comment type="caution">
    <text evidence="3">The sequence shown here is derived from an EMBL/GenBank/DDBJ whole genome shotgun (WGS) entry which is preliminary data.</text>
</comment>
<dbReference type="EMBL" id="NJET01000232">
    <property type="protein sequence ID" value="PHH59170.1"/>
    <property type="molecule type" value="Genomic_DNA"/>
</dbReference>
<feature type="compositionally biased region" description="Polar residues" evidence="1">
    <location>
        <begin position="101"/>
        <end position="110"/>
    </location>
</feature>
<dbReference type="Proteomes" id="UP000226192">
    <property type="component" value="Unassembled WGS sequence"/>
</dbReference>
<keyword evidence="2" id="KW-0732">Signal</keyword>
<evidence type="ECO:0000313" key="4">
    <source>
        <dbReference type="Proteomes" id="UP000226192"/>
    </source>
</evidence>
<dbReference type="OrthoDB" id="4928190at2759"/>
<protein>
    <submittedName>
        <fullName evidence="3">Uncharacterized protein</fullName>
    </submittedName>
</protein>
<feature type="chain" id="PRO_5012360950" evidence="2">
    <location>
        <begin position="18"/>
        <end position="435"/>
    </location>
</feature>
<proteinExistence type="predicted"/>
<evidence type="ECO:0000313" key="3">
    <source>
        <dbReference type="EMBL" id="PHH59170.1"/>
    </source>
</evidence>
<name>A0A2C5XVP9_9HYPO</name>
<gene>
    <name evidence="3" type="ORF">CDD81_3672</name>
</gene>
<feature type="compositionally biased region" description="Polar residues" evidence="1">
    <location>
        <begin position="121"/>
        <end position="135"/>
    </location>
</feature>
<accession>A0A2C5XVP9</accession>
<evidence type="ECO:0000256" key="2">
    <source>
        <dbReference type="SAM" id="SignalP"/>
    </source>
</evidence>
<keyword evidence="4" id="KW-1185">Reference proteome</keyword>
<feature type="signal peptide" evidence="2">
    <location>
        <begin position="1"/>
        <end position="17"/>
    </location>
</feature>
<dbReference type="AlphaFoldDB" id="A0A2C5XVP9"/>
<evidence type="ECO:0000256" key="1">
    <source>
        <dbReference type="SAM" id="MobiDB-lite"/>
    </source>
</evidence>
<reference evidence="3 4" key="1">
    <citation type="submission" date="2017-06" db="EMBL/GenBank/DDBJ databases">
        <title>Ant-infecting Ophiocordyceps genomes reveal a high diversity of potential behavioral manipulation genes and a possible major role for enterotoxins.</title>
        <authorList>
            <person name="De Bekker C."/>
            <person name="Evans H.C."/>
            <person name="Brachmann A."/>
            <person name="Hughes D.P."/>
        </authorList>
    </citation>
    <scope>NUCLEOTIDE SEQUENCE [LARGE SCALE GENOMIC DNA]</scope>
    <source>
        <strain evidence="3 4">Map64</strain>
    </source>
</reference>
<organism evidence="3 4">
    <name type="scientific">Ophiocordyceps australis</name>
    <dbReference type="NCBI Taxonomy" id="1399860"/>
    <lineage>
        <taxon>Eukaryota</taxon>
        <taxon>Fungi</taxon>
        <taxon>Dikarya</taxon>
        <taxon>Ascomycota</taxon>
        <taxon>Pezizomycotina</taxon>
        <taxon>Sordariomycetes</taxon>
        <taxon>Hypocreomycetidae</taxon>
        <taxon>Hypocreales</taxon>
        <taxon>Ophiocordycipitaceae</taxon>
        <taxon>Ophiocordyceps</taxon>
    </lineage>
</organism>